<dbReference type="NCBIfam" id="TIGR00773">
    <property type="entry name" value="NhaA"/>
    <property type="match status" value="1"/>
</dbReference>
<comment type="function">
    <text evidence="7">Na(+)/H(+) antiporter that extrudes sodium in exchange for external protons.</text>
</comment>
<dbReference type="EMBL" id="JAZHBO010000001">
    <property type="protein sequence ID" value="MEF2154877.1"/>
    <property type="molecule type" value="Genomic_DNA"/>
</dbReference>
<dbReference type="InterPro" id="IPR023171">
    <property type="entry name" value="Na/H_antiporter_dom_sf"/>
</dbReference>
<feature type="transmembrane region" description="Helical" evidence="7">
    <location>
        <begin position="157"/>
        <end position="178"/>
    </location>
</feature>
<evidence type="ECO:0000313" key="8">
    <source>
        <dbReference type="EMBL" id="MEF2154877.1"/>
    </source>
</evidence>
<dbReference type="RefSeq" id="WP_331703026.1">
    <property type="nucleotide sequence ID" value="NZ_JAZHBO010000001.1"/>
</dbReference>
<dbReference type="NCBIfam" id="NF007111">
    <property type="entry name" value="PRK09560.1"/>
    <property type="match status" value="1"/>
</dbReference>
<protein>
    <recommendedName>
        <fullName evidence="7">Na(+)/H(+) antiporter NhaA</fullName>
    </recommendedName>
    <alternativeName>
        <fullName evidence="7">Sodium/proton antiporter NhaA</fullName>
    </alternativeName>
</protein>
<evidence type="ECO:0000313" key="9">
    <source>
        <dbReference type="Proteomes" id="UP001356170"/>
    </source>
</evidence>
<keyword evidence="6 7" id="KW-0739">Sodium transport</keyword>
<keyword evidence="4 7" id="KW-1133">Transmembrane helix</keyword>
<evidence type="ECO:0000256" key="1">
    <source>
        <dbReference type="ARBA" id="ARBA00004429"/>
    </source>
</evidence>
<organism evidence="8 9">
    <name type="scientific">Aquilutibacter rugosus</name>
    <dbReference type="NCBI Taxonomy" id="3115820"/>
    <lineage>
        <taxon>Bacteria</taxon>
        <taxon>Pseudomonadati</taxon>
        <taxon>Pseudomonadota</taxon>
        <taxon>Gammaproteobacteria</taxon>
        <taxon>Lysobacterales</taxon>
        <taxon>Lysobacteraceae</taxon>
        <taxon>Aquilutibacter</taxon>
    </lineage>
</organism>
<feature type="transmembrane region" description="Helical" evidence="7">
    <location>
        <begin position="339"/>
        <end position="360"/>
    </location>
</feature>
<keyword evidence="3 7" id="KW-0812">Transmembrane</keyword>
<feature type="transmembrane region" description="Helical" evidence="7">
    <location>
        <begin position="212"/>
        <end position="240"/>
    </location>
</feature>
<comment type="caution">
    <text evidence="7">Lacks conserved residue(s) required for the propagation of feature annotation.</text>
</comment>
<comment type="catalytic activity">
    <reaction evidence="7">
        <text>Na(+)(in) + 2 H(+)(out) = Na(+)(out) + 2 H(+)(in)</text>
        <dbReference type="Rhea" id="RHEA:29251"/>
        <dbReference type="ChEBI" id="CHEBI:15378"/>
        <dbReference type="ChEBI" id="CHEBI:29101"/>
    </reaction>
</comment>
<evidence type="ECO:0000256" key="3">
    <source>
        <dbReference type="ARBA" id="ARBA00022692"/>
    </source>
</evidence>
<evidence type="ECO:0000256" key="6">
    <source>
        <dbReference type="ARBA" id="ARBA00023201"/>
    </source>
</evidence>
<dbReference type="Pfam" id="PF06965">
    <property type="entry name" value="Na_H_antiport_1"/>
    <property type="match status" value="1"/>
</dbReference>
<evidence type="ECO:0000256" key="4">
    <source>
        <dbReference type="ARBA" id="ARBA00022989"/>
    </source>
</evidence>
<dbReference type="Proteomes" id="UP001356170">
    <property type="component" value="Unassembled WGS sequence"/>
</dbReference>
<dbReference type="Gene3D" id="1.20.1530.10">
    <property type="entry name" value="Na+/H+ antiporter like domain"/>
    <property type="match status" value="1"/>
</dbReference>
<keyword evidence="2 7" id="KW-1003">Cell membrane</keyword>
<keyword evidence="7" id="KW-0915">Sodium</keyword>
<feature type="transmembrane region" description="Helical" evidence="7">
    <location>
        <begin position="297"/>
        <end position="319"/>
    </location>
</feature>
<comment type="subcellular location">
    <subcellularLocation>
        <location evidence="1">Cell inner membrane</location>
        <topology evidence="1">Multi-pass membrane protein</topology>
    </subcellularLocation>
    <subcellularLocation>
        <location evidence="7">Cell membrane</location>
        <topology evidence="7">Multi-pass membrane protein</topology>
    </subcellularLocation>
</comment>
<proteinExistence type="inferred from homology"/>
<comment type="caution">
    <text evidence="8">The sequence shown here is derived from an EMBL/GenBank/DDBJ whole genome shotgun (WGS) entry which is preliminary data.</text>
</comment>
<feature type="transmembrane region" description="Helical" evidence="7">
    <location>
        <begin position="372"/>
        <end position="389"/>
    </location>
</feature>
<dbReference type="HAMAP" id="MF_01844">
    <property type="entry name" value="NhaA"/>
    <property type="match status" value="1"/>
</dbReference>
<sequence>MAVRRWLQEFFRLEAASGLILIGASVLALLLANSAWGDAYRHLLHFELPRIALGQWSIELSLQHFINDGLMALFFLLVAAEIKREMLGGQLSDRRALMLPLLCAASGVLVPALIFTAFNHADAAAMRGWAVPTATDIAFALAMLAVLGSRVPLGLKLLLSTIAVVDDLIAIVIIAMFYTSELHGASLIAAIAIAVAMALLNRSGVRSLWPYLLLGVALWIVVLRSGVHATLAGVVTGFLIPHVTGDDDTADPDRSPSPLLRLEDDLHPFVAYAVLPLFALANAGLDLSTTPLGALTTALPMGVLLALLIGKPVGIFSVAWLGRKAGLVDYPAGVGNSVLFGMAILCGIGFTMSLFIASLAYREPLLQAEATLGVFAASVLSALLGVWWLRRVLPTRSIDTQE</sequence>
<keyword evidence="5 7" id="KW-0472">Membrane</keyword>
<reference evidence="8 9" key="1">
    <citation type="submission" date="2024-01" db="EMBL/GenBank/DDBJ databases">
        <title>Novel species of the genus Luteimonas isolated from rivers.</title>
        <authorList>
            <person name="Lu H."/>
        </authorList>
    </citation>
    <scope>NUCLEOTIDE SEQUENCE [LARGE SCALE GENOMIC DNA]</scope>
    <source>
        <strain evidence="8 9">FXH3W</strain>
    </source>
</reference>
<evidence type="ECO:0000256" key="7">
    <source>
        <dbReference type="HAMAP-Rule" id="MF_01844"/>
    </source>
</evidence>
<evidence type="ECO:0000256" key="2">
    <source>
        <dbReference type="ARBA" id="ARBA00022475"/>
    </source>
</evidence>
<dbReference type="PANTHER" id="PTHR30341">
    <property type="entry name" value="SODIUM ION/PROTON ANTIPORTER NHAA-RELATED"/>
    <property type="match status" value="1"/>
</dbReference>
<comment type="similarity">
    <text evidence="7">Belongs to the NhaA Na(+)/H(+) (TC 2.A.33) antiporter family.</text>
</comment>
<keyword evidence="9" id="KW-1185">Reference proteome</keyword>
<feature type="transmembrane region" description="Helical" evidence="7">
    <location>
        <begin position="129"/>
        <end position="148"/>
    </location>
</feature>
<keyword evidence="7" id="KW-0813">Transport</keyword>
<feature type="transmembrane region" description="Helical" evidence="7">
    <location>
        <begin position="184"/>
        <end position="200"/>
    </location>
</feature>
<feature type="transmembrane region" description="Helical" evidence="7">
    <location>
        <begin position="96"/>
        <end position="117"/>
    </location>
</feature>
<keyword evidence="7" id="KW-0406">Ion transport</keyword>
<dbReference type="InterPro" id="IPR004670">
    <property type="entry name" value="NhaA"/>
</dbReference>
<dbReference type="NCBIfam" id="NF007112">
    <property type="entry name" value="PRK09561.1"/>
    <property type="match status" value="1"/>
</dbReference>
<name>A0ABU7UWM5_9GAMM</name>
<dbReference type="PANTHER" id="PTHR30341:SF0">
    <property type="entry name" value="NA(+)_H(+) ANTIPORTER NHAA"/>
    <property type="match status" value="1"/>
</dbReference>
<accession>A0ABU7UWM5</accession>
<gene>
    <name evidence="7 8" type="primary">nhaA</name>
    <name evidence="8" type="ORF">V3390_01295</name>
</gene>
<keyword evidence="7" id="KW-0050">Antiport</keyword>
<evidence type="ECO:0000256" key="5">
    <source>
        <dbReference type="ARBA" id="ARBA00023136"/>
    </source>
</evidence>